<proteinExistence type="predicted"/>
<name>A0A8S0VVD2_CYCAE</name>
<keyword evidence="1" id="KW-0479">Metal-binding</keyword>
<dbReference type="Gene3D" id="6.10.140.2220">
    <property type="match status" value="1"/>
</dbReference>
<protein>
    <recommendedName>
        <fullName evidence="5">MYND-type domain-containing protein</fullName>
    </recommendedName>
</protein>
<dbReference type="AlphaFoldDB" id="A0A8S0VVD2"/>
<evidence type="ECO:0000259" key="5">
    <source>
        <dbReference type="PROSITE" id="PS50865"/>
    </source>
</evidence>
<sequence>MQQTLSCHQRIITTSTTSIGAALPGSEGAFARDFSDGSGAIKCNNSSCPSKRGRKKRKGVVAPFACTGCQGAFYCSQDCQKADWENHKPACKQEHPQRFTILKMAGRLRKTESIMLKLRIAIAFDMLDQISPTSKPSHHTIREQCVYLYLHPTSRELFEAMSSPLYDLNALISLPAPQGRLQLAMVGPPDMKELDHPLLDEVRIRIWTRMRALLDASGNRDAFVVYTHFIYGPNPS</sequence>
<keyword evidence="3" id="KW-0862">Zinc</keyword>
<dbReference type="SUPFAM" id="SSF144232">
    <property type="entry name" value="HIT/MYND zinc finger-like"/>
    <property type="match status" value="1"/>
</dbReference>
<evidence type="ECO:0000256" key="2">
    <source>
        <dbReference type="ARBA" id="ARBA00022771"/>
    </source>
</evidence>
<dbReference type="GO" id="GO:0008270">
    <property type="term" value="F:zinc ion binding"/>
    <property type="evidence" value="ECO:0007669"/>
    <property type="project" value="UniProtKB-KW"/>
</dbReference>
<gene>
    <name evidence="6" type="ORF">AAE3_LOCUS14053</name>
</gene>
<evidence type="ECO:0000256" key="1">
    <source>
        <dbReference type="ARBA" id="ARBA00022723"/>
    </source>
</evidence>
<reference evidence="6 7" key="1">
    <citation type="submission" date="2020-01" db="EMBL/GenBank/DDBJ databases">
        <authorList>
            <person name="Gupta K D."/>
        </authorList>
    </citation>
    <scope>NUCLEOTIDE SEQUENCE [LARGE SCALE GENOMIC DNA]</scope>
</reference>
<evidence type="ECO:0000313" key="6">
    <source>
        <dbReference type="EMBL" id="CAA7271820.1"/>
    </source>
</evidence>
<evidence type="ECO:0000256" key="3">
    <source>
        <dbReference type="ARBA" id="ARBA00022833"/>
    </source>
</evidence>
<dbReference type="Pfam" id="PF01753">
    <property type="entry name" value="zf-MYND"/>
    <property type="match status" value="1"/>
</dbReference>
<feature type="domain" description="MYND-type" evidence="5">
    <location>
        <begin position="45"/>
        <end position="91"/>
    </location>
</feature>
<comment type="caution">
    <text evidence="6">The sequence shown here is derived from an EMBL/GenBank/DDBJ whole genome shotgun (WGS) entry which is preliminary data.</text>
</comment>
<dbReference type="OrthoDB" id="432970at2759"/>
<organism evidence="6 7">
    <name type="scientific">Cyclocybe aegerita</name>
    <name type="common">Black poplar mushroom</name>
    <name type="synonym">Agrocybe aegerita</name>
    <dbReference type="NCBI Taxonomy" id="1973307"/>
    <lineage>
        <taxon>Eukaryota</taxon>
        <taxon>Fungi</taxon>
        <taxon>Dikarya</taxon>
        <taxon>Basidiomycota</taxon>
        <taxon>Agaricomycotina</taxon>
        <taxon>Agaricomycetes</taxon>
        <taxon>Agaricomycetidae</taxon>
        <taxon>Agaricales</taxon>
        <taxon>Agaricineae</taxon>
        <taxon>Bolbitiaceae</taxon>
        <taxon>Cyclocybe</taxon>
    </lineage>
</organism>
<keyword evidence="2 4" id="KW-0863">Zinc-finger</keyword>
<dbReference type="Proteomes" id="UP000467700">
    <property type="component" value="Unassembled WGS sequence"/>
</dbReference>
<dbReference type="InterPro" id="IPR002893">
    <property type="entry name" value="Znf_MYND"/>
</dbReference>
<evidence type="ECO:0000256" key="4">
    <source>
        <dbReference type="PROSITE-ProRule" id="PRU00134"/>
    </source>
</evidence>
<keyword evidence="7" id="KW-1185">Reference proteome</keyword>
<dbReference type="EMBL" id="CACVBS010000113">
    <property type="protein sequence ID" value="CAA7271820.1"/>
    <property type="molecule type" value="Genomic_DNA"/>
</dbReference>
<dbReference type="PROSITE" id="PS50865">
    <property type="entry name" value="ZF_MYND_2"/>
    <property type="match status" value="1"/>
</dbReference>
<accession>A0A8S0VVD2</accession>
<evidence type="ECO:0000313" key="7">
    <source>
        <dbReference type="Proteomes" id="UP000467700"/>
    </source>
</evidence>